<organism evidence="1 2">
    <name type="scientific">Clostridioides difficile</name>
    <name type="common">Peptoclostridium difficile</name>
    <dbReference type="NCBI Taxonomy" id="1496"/>
    <lineage>
        <taxon>Bacteria</taxon>
        <taxon>Bacillati</taxon>
        <taxon>Bacillota</taxon>
        <taxon>Clostridia</taxon>
        <taxon>Peptostreptococcales</taxon>
        <taxon>Peptostreptococcaceae</taxon>
        <taxon>Clostridioides</taxon>
    </lineage>
</organism>
<proteinExistence type="predicted"/>
<gene>
    <name evidence="1" type="ORF">KRM00_003278</name>
</gene>
<protein>
    <submittedName>
        <fullName evidence="1">Uncharacterized protein</fullName>
    </submittedName>
</protein>
<dbReference type="EMBL" id="DAEPXK010000046">
    <property type="protein sequence ID" value="HBH1543746.1"/>
    <property type="molecule type" value="Genomic_DNA"/>
</dbReference>
<accession>A0AAN5VNR3</accession>
<sequence length="61" mass="7240">MTNLSKQDKDLIEMINSFKNIDHSKQKLICELSSRILGNKYIQLDEKHLLDVFNEYVQQDN</sequence>
<evidence type="ECO:0000313" key="1">
    <source>
        <dbReference type="EMBL" id="HBH1543746.1"/>
    </source>
</evidence>
<evidence type="ECO:0000313" key="2">
    <source>
        <dbReference type="Proteomes" id="UP000878956"/>
    </source>
</evidence>
<dbReference type="RefSeq" id="WP_021415763.1">
    <property type="nucleotide sequence ID" value="NZ_FULL01000006.1"/>
</dbReference>
<reference evidence="1" key="1">
    <citation type="journal article" date="2018" name="Genome Biol.">
        <title>SKESA: strategic k-mer extension for scrupulous assemblies.</title>
        <authorList>
            <person name="Souvorov A."/>
            <person name="Agarwala R."/>
            <person name="Lipman D.J."/>
        </authorList>
    </citation>
    <scope>NUCLEOTIDE SEQUENCE</scope>
    <source>
        <strain evidence="1">HN1000</strain>
    </source>
</reference>
<dbReference type="AlphaFoldDB" id="A0AAN5VNR3"/>
<dbReference type="Proteomes" id="UP000878956">
    <property type="component" value="Unassembled WGS sequence"/>
</dbReference>
<reference evidence="1" key="2">
    <citation type="submission" date="2021-06" db="EMBL/GenBank/DDBJ databases">
        <authorList>
            <consortium name="NCBI Pathogen Detection Project"/>
        </authorList>
    </citation>
    <scope>NUCLEOTIDE SEQUENCE</scope>
    <source>
        <strain evidence="1">HN1000</strain>
    </source>
</reference>
<name>A0AAN5VNR3_CLODI</name>
<comment type="caution">
    <text evidence="1">The sequence shown here is derived from an EMBL/GenBank/DDBJ whole genome shotgun (WGS) entry which is preliminary data.</text>
</comment>